<comment type="caution">
    <text evidence="1">The sequence shown here is derived from an EMBL/GenBank/DDBJ whole genome shotgun (WGS) entry which is preliminary data.</text>
</comment>
<reference evidence="1 2" key="1">
    <citation type="submission" date="2014-04" db="EMBL/GenBank/DDBJ databases">
        <title>Comparative Genomics of Cryptosporidium Species.</title>
        <authorList>
            <person name="Silva J.C."/>
            <person name="Su Q."/>
            <person name="Chalmers R."/>
            <person name="Chibucos M.C."/>
            <person name="Elwin K."/>
            <person name="Godinez A."/>
            <person name="Guo F."/>
            <person name="Huynh K."/>
            <person name="Orvis J."/>
            <person name="Ott S."/>
            <person name="Sadzewicz L."/>
            <person name="Sengamalay N."/>
            <person name="Shetty A."/>
            <person name="Sun M."/>
            <person name="Tallon L."/>
            <person name="Xiao L."/>
            <person name="Zhang H."/>
            <person name="Fraser C.M."/>
            <person name="Zhu G."/>
            <person name="Kissinger J."/>
            <person name="Widmer G."/>
        </authorList>
    </citation>
    <scope>NUCLEOTIDE SEQUENCE [LARGE SCALE GENOMIC DNA]</scope>
    <source>
        <strain evidence="1 2">UKMEL1</strain>
    </source>
</reference>
<organism evidence="1 2">
    <name type="scientific">Cryptosporidium meleagridis</name>
    <dbReference type="NCBI Taxonomy" id="93969"/>
    <lineage>
        <taxon>Eukaryota</taxon>
        <taxon>Sar</taxon>
        <taxon>Alveolata</taxon>
        <taxon>Apicomplexa</taxon>
        <taxon>Conoidasida</taxon>
        <taxon>Coccidia</taxon>
        <taxon>Eucoccidiorida</taxon>
        <taxon>Eimeriorina</taxon>
        <taxon>Cryptosporidiidae</taxon>
        <taxon>Cryptosporidium</taxon>
    </lineage>
</organism>
<evidence type="ECO:0000313" key="1">
    <source>
        <dbReference type="EMBL" id="POM83381.1"/>
    </source>
</evidence>
<sequence length="2223" mass="257387">MFNKNICTRNEDFFQSDSRNQINKRGKNMENSLNLMNKENNSLDTISKSDIIGISLNSCIKQDEEFSELSHFLKGIYSTDYEYRPEAFEVKALNGYFPKKIKQAILNNLKSMKLNLKDPNDRRNLIHKLYSENLALKSKTLNNHSIFFIYYENEIIFWNWSKDDPIYSVQTEEFFQENTNKKAIITSVGSLEDESSSLIKILVCTNYYVILLNIVKNTNGNYIINRIKDSYYSLSGFKDISFTNIISHQASGRFFLGCGNTGSVYEYTMEPENSWIKRKIQKISGFIHNDNQVHSLARLIKISGNSFVSFLPRFIRNYFFGQSQSFIKSMFIDEFRGLLYVLYLNSDIDVFLIPIGNFLIKKISDDLTYIEKDNSSNALSVFLTKYLSLNTLSSNSFTPINLIFRLNINNLKSELSKLINTNNNKKQISVTQQKKNFNFISHINIHSIHPTNPQESDFIYAILVTNHGDRIYLESVFEYGNRPCFVSNSQFNNQFQQNLSYSIPINMRVKEFKKTSIISEDSEEKLITSSLYSNGVSILTSLNMGDGLDLPESIFSQRSEMNFNEVSEDLCDGNEAILSLITSSISASCIDQTIIVKNLSNRNLGSSNGQNIPPYFNEWNYSFSDPNLGLILSIQERNVPNKYQRLFENLWNTPNPFSYGNNSLKEILLIRPNILASNHDQLLSNNNLSGFGCRTSGSKFFHLWRYFFNRLSSNSVYANESNEEAKPHCLIQKYLNSSTSCSVFGINVPQCPPNGLNDLVLDQITECRYWTIISTKGIFILEKKRLLDIITKMTLEPHNYSFMMNIFDDHECFSPMNGLRSFGGRSKDDSLQNSRSITFIMKLLGTFAQTITFEQFFALIWQGIIGMNTKEILDSEFIQRFYSNDIKNDNPFEIHIRNKDVEMSDKNFTQNDFPSITLIKIWLTLLSDVNIQSRSNSNCFLSINSCNHKLAITPRCKGLILLIGRIIRSIWDIPLFQQTEFELISKNSSEFSKYIDEDDLLKSQLNQGSDNDEFDSKDFSLNDNGLKFASEFIKSQIDSSANFCNSYQNNFLLSKDFNIQKFSSCRNKDVVLEINSCINEFFKSEASDWLTHNQVHTSGSSEVVYNFKEMSKKDNGLIPENNTNDFATNDSVSVTIFSSLKEEHIIHLKNNLMPIINLLDLLLPWWFPNYNMEINRSNNEDEVFLANHYSANSSFNPKSNSNSNSNSYSLLNISELQLFIEVRNFVSKTIEILEMMNLFCKTYPLGLKYNAKITNEAILCFTYMDILKKSLTKFTLFELTSNKGLQFILRLLFRYNILPASQYMSAIPSNSKYSLITFQQVAIEHSISSLNKDVIIKKRKKASLSENFLVRKNLARVSRAKIKGSEQLGNSSHPQIMSILFENIYEVPLNIVLSLLYYKKEISSIITLINSQSEYIHHTGLLPPWLSNGEKVEIFIPSSISEFFSHISKSNSFIKYFLSILLFEINQCESQYDNRLMNFQDIIVNFEQSGCKTLLEFCKTSSITHAVRSIYTYEFHCSLWIYQNLQHTLDIIYSEYIVEIEMFISKIDLVDDPSFDYLRELDVSFNHLKNTNTASEQKLLEERLAAFKNHREDILKKKSSIVEFILCGLKQQESNYNLKFNKQSQKSFLSTCKEWLHYYLFSYVSHIDSCMQKTVHEEIVNRKGGERLENWLIKNLCISVFQFSEHSIYLKNWLEYFHLNDTHSYSTIGNKNEEQKSPRLINNTKTPCSFDNTTAGLLAKQRYGNNYTNKLENDQPSGNNTLALIPNSYNDENDLKKDQGYLLYNAKQYLSAGQYYYSKSRALWKITPEVNSMISVTQSDILNSVSRGKNFSSSTILKEVNNDEIIKMQDFMKRSLDSYKRKVSSSSFIQGGKRLESIFDLLSDIHLQVLKMQQDPTLIQRRSLLLQSQTCIERDMNDDKNKETIKSIRNDIFNVDTQIEILLQIAEFINYYILSALEQNVNISPLVKQIFNIFATSVGNDIEVSHLNENVDISQEGIDIFKSLILGIFHIQSMVHSNETLLDFITEFYNLTGFSSITEIKWLMENLKSQPRIINHIIIKIPSLCEYRTKQAFFFESPMLFEVDVADLVRLCENSMPYDLIINQNNQSIRSGMNSRMSLQQFDSILETIILELYKFSILYYNRFRQNDLIDIYNFEDVTQVKSRVLWWVWPVKFLIFHLNNKYIVSRLLPLFSGNSNNSNILSNMISNHERMEISEIIKASIV</sequence>
<evidence type="ECO:0000313" key="2">
    <source>
        <dbReference type="Proteomes" id="UP000236928"/>
    </source>
</evidence>
<dbReference type="OrthoDB" id="339701at2759"/>
<dbReference type="VEuPathDB" id="CryptoDB:CmeUKMEL1_07110"/>
<gene>
    <name evidence="1" type="ORF">CmeUKMEL1_07110</name>
</gene>
<dbReference type="Proteomes" id="UP000236928">
    <property type="component" value="Unassembled WGS sequence"/>
</dbReference>
<evidence type="ECO:0008006" key="3">
    <source>
        <dbReference type="Google" id="ProtNLM"/>
    </source>
</evidence>
<keyword evidence="2" id="KW-1185">Reference proteome</keyword>
<accession>A0A2P4Z055</accession>
<dbReference type="EMBL" id="JIBK01000013">
    <property type="protein sequence ID" value="POM83381.1"/>
    <property type="molecule type" value="Genomic_DNA"/>
</dbReference>
<proteinExistence type="predicted"/>
<name>A0A2P4Z055_9CRYT</name>
<protein>
    <recommendedName>
        <fullName evidence="3">Nucleoporin Nup133/Nup155-like N-terminal domain-containing protein</fullName>
    </recommendedName>
</protein>